<evidence type="ECO:0000259" key="2">
    <source>
        <dbReference type="Pfam" id="PF13280"/>
    </source>
</evidence>
<sequence length="304" mass="36000">MKEYDKLSIRLVQILSKFNNGESLSAQELAQEFNVDTRTIQRDLNERLTFMPIKKENGRYVLESFALGKLSFKDIQNFATLSGIAELYPKLDQGFIVDLLSHRVNKVLMVKNEGFQKVDYELFKDLSVAILKHNVLNFFYKEKERQIKPYKLVNYKGIWYLLGDESDKLKHFNLDKISKLRTKNENFIPNEKLEKQIQNDPNIWLGESKEVILKLDKNAKEYFFRKEILSNYQIIDEDETSYTLSTQVSYEDEILHLVKQWIPYMKILAPIELKTRLEDILKSYLTIYLNKIYFKFITGCEGEI</sequence>
<comment type="caution">
    <text evidence="4">The sequence shown here is derived from an EMBL/GenBank/DDBJ whole genome shotgun (WGS) entry which is preliminary data.</text>
</comment>
<dbReference type="AlphaFoldDB" id="A0A5Y8XIR3"/>
<dbReference type="InterPro" id="IPR051534">
    <property type="entry name" value="CBASS_pafABC_assoc_protein"/>
</dbReference>
<dbReference type="Pfam" id="PF08279">
    <property type="entry name" value="HTH_11"/>
    <property type="match status" value="1"/>
</dbReference>
<dbReference type="EMBL" id="AAKBOZ010000002">
    <property type="protein sequence ID" value="ECQ5928175.1"/>
    <property type="molecule type" value="Genomic_DNA"/>
</dbReference>
<feature type="domain" description="WYL" evidence="2">
    <location>
        <begin position="121"/>
        <end position="181"/>
    </location>
</feature>
<name>A0A5Y8XIR3_CAMJU</name>
<dbReference type="InterPro" id="IPR036388">
    <property type="entry name" value="WH-like_DNA-bd_sf"/>
</dbReference>
<dbReference type="PANTHER" id="PTHR34580:SF1">
    <property type="entry name" value="PROTEIN PAFC"/>
    <property type="match status" value="1"/>
</dbReference>
<feature type="domain" description="WCX" evidence="3">
    <location>
        <begin position="210"/>
        <end position="284"/>
    </location>
</feature>
<accession>A0A5Y8XIR3</accession>
<dbReference type="Pfam" id="PF13280">
    <property type="entry name" value="WYL"/>
    <property type="match status" value="1"/>
</dbReference>
<dbReference type="PROSITE" id="PS52050">
    <property type="entry name" value="WYL"/>
    <property type="match status" value="1"/>
</dbReference>
<gene>
    <name evidence="4" type="ORF">FZL57_02500</name>
</gene>
<organism evidence="4">
    <name type="scientific">Campylobacter jejuni</name>
    <dbReference type="NCBI Taxonomy" id="197"/>
    <lineage>
        <taxon>Bacteria</taxon>
        <taxon>Pseudomonadati</taxon>
        <taxon>Campylobacterota</taxon>
        <taxon>Epsilonproteobacteria</taxon>
        <taxon>Campylobacterales</taxon>
        <taxon>Campylobacteraceae</taxon>
        <taxon>Campylobacter</taxon>
    </lineage>
</organism>
<dbReference type="PANTHER" id="PTHR34580">
    <property type="match status" value="1"/>
</dbReference>
<dbReference type="InterPro" id="IPR057727">
    <property type="entry name" value="WCX_dom"/>
</dbReference>
<evidence type="ECO:0000313" key="4">
    <source>
        <dbReference type="EMBL" id="ECQ5928175.1"/>
    </source>
</evidence>
<reference evidence="4" key="1">
    <citation type="submission" date="2019-08" db="EMBL/GenBank/DDBJ databases">
        <authorList>
            <person name="Ashton P.M."/>
            <person name="Dallman T."/>
            <person name="Nair S."/>
            <person name="De Pinna E."/>
            <person name="Peters T."/>
            <person name="Grant K."/>
        </authorList>
    </citation>
    <scope>NUCLEOTIDE SEQUENCE</scope>
    <source>
        <strain evidence="4">279840</strain>
    </source>
</reference>
<dbReference type="Pfam" id="PF25583">
    <property type="entry name" value="WCX"/>
    <property type="match status" value="1"/>
</dbReference>
<evidence type="ECO:0000259" key="3">
    <source>
        <dbReference type="Pfam" id="PF25583"/>
    </source>
</evidence>
<protein>
    <submittedName>
        <fullName evidence="4">YafY family transcriptional regulator</fullName>
    </submittedName>
</protein>
<dbReference type="InterPro" id="IPR026881">
    <property type="entry name" value="WYL_dom"/>
</dbReference>
<proteinExistence type="predicted"/>
<dbReference type="Gene3D" id="1.10.10.10">
    <property type="entry name" value="Winged helix-like DNA-binding domain superfamily/Winged helix DNA-binding domain"/>
    <property type="match status" value="1"/>
</dbReference>
<feature type="domain" description="Helix-turn-helix type 11" evidence="1">
    <location>
        <begin position="10"/>
        <end position="59"/>
    </location>
</feature>
<evidence type="ECO:0000259" key="1">
    <source>
        <dbReference type="Pfam" id="PF08279"/>
    </source>
</evidence>
<dbReference type="InterPro" id="IPR013196">
    <property type="entry name" value="HTH_11"/>
</dbReference>